<sequence length="475" mass="51934">MSHELLPQPKNSPAVRTRPPARRADGPADASRLGLLRAVAAQGGVDAYRNAAGERMAAWRAEARDRDGDKGLLEYLPPALQPRGARLARDRRKADVRRLDLLAEHMAATLPQLETLTDDEKDFVTGAAVAAATRRAVAAGTDPDLDGHSPEALRAAERLLARAAAATGTAEADRAAAAHRTLQHLLHDREARAFAASLTGLSAQELDAQVARLEGAEDALSRRLWETAVGCRAQHAAARSDSVEGFLIQHQDRLLRKRAAMPLRLFHRGQERGKLKLLEAEAPFLTGKDSLRTVFALRYLLPFTAPHALEVQQKLAAELPDFLRARIADARGYRPTERLEELLSRVEDEQRIRVVRDMLPKLGRDGADALFKRRQAEHRAQAQEFTETVSKAEKKRNCPSLFTACFGGAVADDEFEAFTKQGLDLAAKASGLAADYASYERVLNTPAYAGRFAAAEHVHVWKDRLGLGGGPPRTA</sequence>
<organism evidence="2 3">
    <name type="scientific">Streptomyces gamaensis</name>
    <dbReference type="NCBI Taxonomy" id="1763542"/>
    <lineage>
        <taxon>Bacteria</taxon>
        <taxon>Bacillati</taxon>
        <taxon>Actinomycetota</taxon>
        <taxon>Actinomycetes</taxon>
        <taxon>Kitasatosporales</taxon>
        <taxon>Streptomycetaceae</taxon>
        <taxon>Streptomyces</taxon>
    </lineage>
</organism>
<evidence type="ECO:0000313" key="2">
    <source>
        <dbReference type="EMBL" id="MFC5724233.1"/>
    </source>
</evidence>
<protein>
    <submittedName>
        <fullName evidence="2">Uncharacterized protein</fullName>
    </submittedName>
</protein>
<accession>A0ABW0ZB92</accession>
<proteinExistence type="predicted"/>
<name>A0ABW0ZB92_9ACTN</name>
<reference evidence="3" key="1">
    <citation type="journal article" date="2019" name="Int. J. Syst. Evol. Microbiol.">
        <title>The Global Catalogue of Microorganisms (GCM) 10K type strain sequencing project: providing services to taxonomists for standard genome sequencing and annotation.</title>
        <authorList>
            <consortium name="The Broad Institute Genomics Platform"/>
            <consortium name="The Broad Institute Genome Sequencing Center for Infectious Disease"/>
            <person name="Wu L."/>
            <person name="Ma J."/>
        </authorList>
    </citation>
    <scope>NUCLEOTIDE SEQUENCE [LARGE SCALE GENOMIC DNA]</scope>
    <source>
        <strain evidence="3">CGMCC 4.7304</strain>
    </source>
</reference>
<gene>
    <name evidence="2" type="ORF">ACFP1Z_29155</name>
</gene>
<dbReference type="Proteomes" id="UP001596083">
    <property type="component" value="Unassembled WGS sequence"/>
</dbReference>
<keyword evidence="3" id="KW-1185">Reference proteome</keyword>
<dbReference type="EMBL" id="JBHSPB010000025">
    <property type="protein sequence ID" value="MFC5724233.1"/>
    <property type="molecule type" value="Genomic_DNA"/>
</dbReference>
<evidence type="ECO:0000256" key="1">
    <source>
        <dbReference type="SAM" id="MobiDB-lite"/>
    </source>
</evidence>
<dbReference type="RefSeq" id="WP_390320695.1">
    <property type="nucleotide sequence ID" value="NZ_JBHSPB010000025.1"/>
</dbReference>
<feature type="region of interest" description="Disordered" evidence="1">
    <location>
        <begin position="1"/>
        <end position="30"/>
    </location>
</feature>
<comment type="caution">
    <text evidence="2">The sequence shown here is derived from an EMBL/GenBank/DDBJ whole genome shotgun (WGS) entry which is preliminary data.</text>
</comment>
<evidence type="ECO:0000313" key="3">
    <source>
        <dbReference type="Proteomes" id="UP001596083"/>
    </source>
</evidence>